<dbReference type="GO" id="GO:0000272">
    <property type="term" value="P:polysaccharide catabolic process"/>
    <property type="evidence" value="ECO:0007669"/>
    <property type="project" value="InterPro"/>
</dbReference>
<sequence>MHALTVGGGCDRTTARSKASPVYQLSLVVMTLALGGVPTAKAASVSWGAAFELVSVDDLDFSDTHILATNGGNDVGVQVAGVTFDNYISPNFSSVSGEPSWLTTDPGDGDFFSFNIAGVDVYNTTTGDDGLDKILATHMYGDAPLTELNHTIHGLTIGETYKVQVIGSADDRGVCCDNFVTHVDGGDSAGGVTIHRLSDLDADTVSHVTMAVGTFTADATTQQFSTIGQTSDGTPFGANEGLGGFSAVIVSSDSPFGSANVVANIDRSTGAITLTNTSTIGTANILAYSLTSAAGAFDHTEWKSIAENYDVDGPNTADAGAMMGSVDVDNAWTIYSAAGDDTDLSEGEFSAGDGGAIAPGQSVSLGNVWRQTPYEDVTAELLFDDGTIRTLAVTYSGDGIVAGDLDGNGVIDALDWESFKSGQGSNFATMSPARAYQLGNLQADNYHDLHDFALFEAAYDAANGPGALATLVSGVPEPSSCALLLLVAAGVCLGKLHRRRLQVLAVVAAVLLVIPSSASAVTVHWGPAFELTSVDDLDFSGTNIRAINGGNDVGIEIGGVSFDHYESPDFGAITGEPSWFTTTVSGGAFNGFAQSTLDVYSPTTGDAGLDVLLGAHAYADPPLTELTHVISGLTVGKSYQVQVIGQADNRGVCCDDFVTNIDGGEAAGGATIHRFVDLDSDDLKHVSTVYGTFTADATSVEFTTTGQTSNGLASGANQGHGGFSGLIVSEVETAKVFRMGLEVNTATGNIQLVNNTDAAIDFDSYQIRSAGTAPDYIGSLNEAGWLSIAERPSPIAGFPQSTGGGQGWEVGPYASANELVEWYLNDEGSESSLASGASINLGSAFDTSVGVEDLEFFYKLPSGAIVVGLVDYYSAAAIAGDYNGDNIVNLADYTIWRDTLGSSTDLRADGNGDSVVDASDYTVWKDNFGATASSLDGLTSPAPTAVPEPGAWLLMLIGLAAVITRYRCFESREHAFVSSAPKALILASGALIIAWATLGSTAQAMVTNDREYWFGEDGLEGASQGAIIGSSNSGGLATGYTADSKGPSMAYLDLLQAGDPTYENVGPSGLSRPGVAGTQYGARFDGEDSLLTGKPLNRPDELALLVQPSLYPIDYTGITSRGVQLWVYPDSESLGTGAQTLVFDTQVMGGPQISADGKWTQGNSQHTADNFNGFGAVPGDVSVVGDTWQHLMQHVYNKGDENAARIVSGSGTMNHIAVVYVDGVAVSANADNMPAGFDLTAQGFSGDLIVGAEDDGEGGYKNHFDGVIDDLQMYVFGNNETGSSGVLSDGEDWGTFDLFADNDWIAMEIANSVPGGVLEPGDVNKDGEVDSLDVDAFVLGWKYENVMTGAHSVMTVGDWNTWDKGDMNHDGITNLADAFILHQALVANTGVGLDFGLLADTTVPEPSSVVLLAIGAVMMAWGRQRLVRR</sequence>
<dbReference type="OrthoDB" id="227994at2"/>
<reference evidence="1 2" key="1">
    <citation type="submission" date="2019-02" db="EMBL/GenBank/DDBJ databases">
        <title>Deep-cultivation of Planctomycetes and their phenomic and genomic characterization uncovers novel biology.</title>
        <authorList>
            <person name="Wiegand S."/>
            <person name="Jogler M."/>
            <person name="Boedeker C."/>
            <person name="Pinto D."/>
            <person name="Vollmers J."/>
            <person name="Rivas-Marin E."/>
            <person name="Kohn T."/>
            <person name="Peeters S.H."/>
            <person name="Heuer A."/>
            <person name="Rast P."/>
            <person name="Oberbeckmann S."/>
            <person name="Bunk B."/>
            <person name="Jeske O."/>
            <person name="Meyerdierks A."/>
            <person name="Storesund J.E."/>
            <person name="Kallscheuer N."/>
            <person name="Luecker S."/>
            <person name="Lage O.M."/>
            <person name="Pohl T."/>
            <person name="Merkel B.J."/>
            <person name="Hornburger P."/>
            <person name="Mueller R.-W."/>
            <person name="Bruemmer F."/>
            <person name="Labrenz M."/>
            <person name="Spormann A.M."/>
            <person name="Op den Camp H."/>
            <person name="Overmann J."/>
            <person name="Amann R."/>
            <person name="Jetten M.S.M."/>
            <person name="Mascher T."/>
            <person name="Medema M.H."/>
            <person name="Devos D.P."/>
            <person name="Kaster A.-K."/>
            <person name="Ovreas L."/>
            <person name="Rohde M."/>
            <person name="Galperin M.Y."/>
            <person name="Jogler C."/>
        </authorList>
    </citation>
    <scope>NUCLEOTIDE SEQUENCE [LARGE SCALE GENOMIC DNA]</scope>
    <source>
        <strain evidence="1 2">Pan181</strain>
    </source>
</reference>
<protein>
    <submittedName>
        <fullName evidence="1">PEP-CTERM motif protein</fullName>
    </submittedName>
</protein>
<dbReference type="SUPFAM" id="SSF63446">
    <property type="entry name" value="Type I dockerin domain"/>
    <property type="match status" value="2"/>
</dbReference>
<dbReference type="NCBIfam" id="TIGR02595">
    <property type="entry name" value="PEP_CTERM"/>
    <property type="match status" value="1"/>
</dbReference>
<evidence type="ECO:0000313" key="2">
    <source>
        <dbReference type="Proteomes" id="UP000315750"/>
    </source>
</evidence>
<organism evidence="1 2">
    <name type="scientific">Aeoliella mucimassa</name>
    <dbReference type="NCBI Taxonomy" id="2527972"/>
    <lineage>
        <taxon>Bacteria</taxon>
        <taxon>Pseudomonadati</taxon>
        <taxon>Planctomycetota</taxon>
        <taxon>Planctomycetia</taxon>
        <taxon>Pirellulales</taxon>
        <taxon>Lacipirellulaceae</taxon>
        <taxon>Aeoliella</taxon>
    </lineage>
</organism>
<proteinExistence type="predicted"/>
<dbReference type="InterPro" id="IPR036439">
    <property type="entry name" value="Dockerin_dom_sf"/>
</dbReference>
<dbReference type="Gene3D" id="1.10.1330.10">
    <property type="entry name" value="Dockerin domain"/>
    <property type="match status" value="2"/>
</dbReference>
<keyword evidence="2" id="KW-1185">Reference proteome</keyword>
<evidence type="ECO:0000313" key="1">
    <source>
        <dbReference type="EMBL" id="QDU56628.1"/>
    </source>
</evidence>
<accession>A0A518API7</accession>
<dbReference type="InterPro" id="IPR013320">
    <property type="entry name" value="ConA-like_dom_sf"/>
</dbReference>
<dbReference type="InterPro" id="IPR018247">
    <property type="entry name" value="EF_Hand_1_Ca_BS"/>
</dbReference>
<name>A0A518API7_9BACT</name>
<dbReference type="Proteomes" id="UP000315750">
    <property type="component" value="Chromosome"/>
</dbReference>
<dbReference type="EMBL" id="CP036278">
    <property type="protein sequence ID" value="QDU56628.1"/>
    <property type="molecule type" value="Genomic_DNA"/>
</dbReference>
<dbReference type="KEGG" id="amuc:Pan181_28380"/>
<dbReference type="SUPFAM" id="SSF49899">
    <property type="entry name" value="Concanavalin A-like lectins/glucanases"/>
    <property type="match status" value="1"/>
</dbReference>
<dbReference type="PROSITE" id="PS00018">
    <property type="entry name" value="EF_HAND_1"/>
    <property type="match status" value="2"/>
</dbReference>
<dbReference type="InterPro" id="IPR013424">
    <property type="entry name" value="Ice-binding_C"/>
</dbReference>
<gene>
    <name evidence="1" type="ORF">Pan181_28380</name>
</gene>